<keyword evidence="2" id="KW-1185">Reference proteome</keyword>
<dbReference type="EMBL" id="JASBWS010000014">
    <property type="protein sequence ID" value="KAJ9112810.1"/>
    <property type="molecule type" value="Genomic_DNA"/>
</dbReference>
<dbReference type="Proteomes" id="UP001230649">
    <property type="component" value="Unassembled WGS sequence"/>
</dbReference>
<gene>
    <name evidence="1" type="ORF">QFC20_002138</name>
</gene>
<proteinExistence type="predicted"/>
<protein>
    <submittedName>
        <fullName evidence="1">Uncharacterized protein</fullName>
    </submittedName>
</protein>
<organism evidence="1 2">
    <name type="scientific">Naganishia adeliensis</name>
    <dbReference type="NCBI Taxonomy" id="92952"/>
    <lineage>
        <taxon>Eukaryota</taxon>
        <taxon>Fungi</taxon>
        <taxon>Dikarya</taxon>
        <taxon>Basidiomycota</taxon>
        <taxon>Agaricomycotina</taxon>
        <taxon>Tremellomycetes</taxon>
        <taxon>Filobasidiales</taxon>
        <taxon>Filobasidiaceae</taxon>
        <taxon>Naganishia</taxon>
    </lineage>
</organism>
<name>A0ACC2WM24_9TREE</name>
<reference evidence="1" key="1">
    <citation type="submission" date="2023-04" db="EMBL/GenBank/DDBJ databases">
        <title>Draft Genome sequencing of Naganishia species isolated from polar environments using Oxford Nanopore Technology.</title>
        <authorList>
            <person name="Leo P."/>
            <person name="Venkateswaran K."/>
        </authorList>
    </citation>
    <scope>NUCLEOTIDE SEQUENCE</scope>
    <source>
        <strain evidence="1">MNA-CCFEE 5262</strain>
    </source>
</reference>
<sequence>MVSRQSSTGLLQVLVRESGYPLRRPLHEARRRVLHQQSSTLLDTIAGEDPRKANAFRRHEDRAPPHLPLPPTLPYQPTSTPFRRHLQILEESLLSSSAEPSWEIFTALHEDLRRRHLPPDTLRALLGKQVEGISSTGRNQARQWKKIREILEILDECSVLARPEDLERIVVAGIDEQGKRTAGKYLKTDQVHAIWNSLVTIHANRLHNISLSARERWLHFGLSRSKTYRAGTNRGEIHHDVQSELRAEWLRLASQGFFKGMTISRQLLQAFHGDYLAHVKDILETLRVIHENAGMVPLDAVRFVWGNHLEDRITTFEPPDPEVYRFLAETLGTETTTPRSFDALSRDSLQHAITQVTGNCETTALSLYLPFDKVAVDSDGSCSFEEAFHTTRRRIKQLPTQPTELQTPTAVTSLGFGALLIKDAVGKGVDIPENLVVVMARGFKYLPTRIRTDERYASRLHSALLLLFQSLRRQDKSLKRWIAAWPIMLDAIAGYSTDSNGRNMLPQTMVLYRQMRKQKLPEHLDCLSAFREDFSRKVPDCPWLALELYADAIASGAEENPATRAAIVFRIATLNNSGHLRRLRTEVTRHRGRDPNSTVLGILHGAISTCESPEHALLLYEMLKDSDAVGKALELLLAKMQELGDYGQRQRAVSFVEDAHSKGICLSRDGLETLVGLLDGQTAEADVNRRVEVVEDALRTNKRLFVAQGS</sequence>
<comment type="caution">
    <text evidence="1">The sequence shown here is derived from an EMBL/GenBank/DDBJ whole genome shotgun (WGS) entry which is preliminary data.</text>
</comment>
<evidence type="ECO:0000313" key="1">
    <source>
        <dbReference type="EMBL" id="KAJ9112810.1"/>
    </source>
</evidence>
<accession>A0ACC2WM24</accession>
<evidence type="ECO:0000313" key="2">
    <source>
        <dbReference type="Proteomes" id="UP001230649"/>
    </source>
</evidence>